<sequence>MSLQAYTQAFEALLGLPVYDVPQAEKQAHLLPLLSALHQHHVTHCEAYARIAGDVAVPFTQQADVPYLAVRLFKHLALKSIADEDIFRVLRSSGTTGQQPAQIFLDRATSGRQSKVLVNILQHSIGKARLPMLIIDSPAIVGKDAAFSARAAGIQGLMFFGRDHTYALDENMQPDWSAIERFCDTYRDQPVLVFGFTFMVWQYWIRLLADRPCLDLKHGVLLHSGGWKKLHAERVSNADFKTVVQARTGIANVVNFYGMAEQVGSVFTECEQGHLHAPLYADVLVRDPYTLQTLPHGQPGLLQMLSVLPTSYPGHSILTEDMGRVLGEDDCPCGRKGRYISIEQRLPKTELRGCSDTHGGAV</sequence>
<gene>
    <name evidence="2" type="ORF">LJ739_02505</name>
</gene>
<dbReference type="RefSeq" id="WP_229157024.1">
    <property type="nucleotide sequence ID" value="NZ_JAJEWP010000001.1"/>
</dbReference>
<keyword evidence="3" id="KW-1185">Reference proteome</keyword>
<name>A0ABS8G3Q5_9ALTE</name>
<dbReference type="SUPFAM" id="SSF56801">
    <property type="entry name" value="Acetyl-CoA synthetase-like"/>
    <property type="match status" value="1"/>
</dbReference>
<dbReference type="Gene3D" id="3.40.50.12780">
    <property type="entry name" value="N-terminal domain of ligase-like"/>
    <property type="match status" value="1"/>
</dbReference>
<proteinExistence type="predicted"/>
<protein>
    <submittedName>
        <fullName evidence="2">Acyl-protein synthetase</fullName>
    </submittedName>
</protein>
<dbReference type="InterPro" id="IPR007534">
    <property type="entry name" value="LuxE"/>
</dbReference>
<dbReference type="Proteomes" id="UP001520878">
    <property type="component" value="Unassembled WGS sequence"/>
</dbReference>
<organism evidence="2 3">
    <name type="scientific">Fluctibacter halophilus</name>
    <dbReference type="NCBI Taxonomy" id="226011"/>
    <lineage>
        <taxon>Bacteria</taxon>
        <taxon>Pseudomonadati</taxon>
        <taxon>Pseudomonadota</taxon>
        <taxon>Gammaproteobacteria</taxon>
        <taxon>Alteromonadales</taxon>
        <taxon>Alteromonadaceae</taxon>
        <taxon>Fluctibacter</taxon>
    </lineage>
</organism>
<comment type="caution">
    <text evidence="2">The sequence shown here is derived from an EMBL/GenBank/DDBJ whole genome shotgun (WGS) entry which is preliminary data.</text>
</comment>
<evidence type="ECO:0000259" key="1">
    <source>
        <dbReference type="Pfam" id="PF04443"/>
    </source>
</evidence>
<accession>A0ABS8G3Q5</accession>
<evidence type="ECO:0000313" key="2">
    <source>
        <dbReference type="EMBL" id="MCC2615113.1"/>
    </source>
</evidence>
<evidence type="ECO:0000313" key="3">
    <source>
        <dbReference type="Proteomes" id="UP001520878"/>
    </source>
</evidence>
<dbReference type="EMBL" id="JAJEWP010000001">
    <property type="protein sequence ID" value="MCC2615113.1"/>
    <property type="molecule type" value="Genomic_DNA"/>
</dbReference>
<feature type="domain" description="Acyl-protein synthetase LuxE" evidence="1">
    <location>
        <begin position="33"/>
        <end position="357"/>
    </location>
</feature>
<reference evidence="2 3" key="1">
    <citation type="submission" date="2021-10" db="EMBL/GenBank/DDBJ databases">
        <title>Draft genome of Aestuariibacter halophilus JC2043.</title>
        <authorList>
            <person name="Emsley S.A."/>
            <person name="Pfannmuller K.M."/>
            <person name="Ushijima B."/>
            <person name="Saw J.H."/>
            <person name="Videau P."/>
        </authorList>
    </citation>
    <scope>NUCLEOTIDE SEQUENCE [LARGE SCALE GENOMIC DNA]</scope>
    <source>
        <strain evidence="2 3">JC2043</strain>
    </source>
</reference>
<dbReference type="Pfam" id="PF04443">
    <property type="entry name" value="LuxE"/>
    <property type="match status" value="1"/>
</dbReference>
<dbReference type="InterPro" id="IPR042099">
    <property type="entry name" value="ANL_N_sf"/>
</dbReference>